<name>A0A2V2ZY99_9BACI</name>
<dbReference type="SUPFAM" id="SSF55103">
    <property type="entry name" value="FAD-linked oxidases, C-terminal domain"/>
    <property type="match status" value="1"/>
</dbReference>
<dbReference type="PANTHER" id="PTHR11748">
    <property type="entry name" value="D-LACTATE DEHYDROGENASE"/>
    <property type="match status" value="1"/>
</dbReference>
<dbReference type="InterPro" id="IPR006094">
    <property type="entry name" value="Oxid_FAD_bind_N"/>
</dbReference>
<dbReference type="FunFam" id="3.30.465.10:FF:000016">
    <property type="entry name" value="probable D-lactate dehydrogenase, mitochondrial"/>
    <property type="match status" value="1"/>
</dbReference>
<dbReference type="GO" id="GO:1903457">
    <property type="term" value="P:lactate catabolic process"/>
    <property type="evidence" value="ECO:0007669"/>
    <property type="project" value="TreeGrafter"/>
</dbReference>
<evidence type="ECO:0000256" key="7">
    <source>
        <dbReference type="ARBA" id="ARBA00038897"/>
    </source>
</evidence>
<dbReference type="InterPro" id="IPR016166">
    <property type="entry name" value="FAD-bd_PCMH"/>
</dbReference>
<dbReference type="Proteomes" id="UP000247150">
    <property type="component" value="Unassembled WGS sequence"/>
</dbReference>
<dbReference type="Gene3D" id="3.30.70.2740">
    <property type="match status" value="1"/>
</dbReference>
<dbReference type="AlphaFoldDB" id="A0A2V2ZY99"/>
<gene>
    <name evidence="9" type="ORF">DFO73_10445</name>
</gene>
<dbReference type="Pfam" id="PF02913">
    <property type="entry name" value="FAD-oxidase_C"/>
    <property type="match status" value="1"/>
</dbReference>
<dbReference type="SUPFAM" id="SSF56176">
    <property type="entry name" value="FAD-binding/transporter-associated domain-like"/>
    <property type="match status" value="1"/>
</dbReference>
<comment type="similarity">
    <text evidence="2">Belongs to the FAD-binding oxidoreductase/transferase type 4 family.</text>
</comment>
<dbReference type="Pfam" id="PF01565">
    <property type="entry name" value="FAD_binding_4"/>
    <property type="match status" value="1"/>
</dbReference>
<organism evidence="9 10">
    <name type="scientific">Cytobacillus oceanisediminis</name>
    <dbReference type="NCBI Taxonomy" id="665099"/>
    <lineage>
        <taxon>Bacteria</taxon>
        <taxon>Bacillati</taxon>
        <taxon>Bacillota</taxon>
        <taxon>Bacilli</taxon>
        <taxon>Bacillales</taxon>
        <taxon>Bacillaceae</taxon>
        <taxon>Cytobacillus</taxon>
    </lineage>
</organism>
<accession>A0A2V2ZY99</accession>
<keyword evidence="4" id="KW-0274">FAD</keyword>
<evidence type="ECO:0000256" key="2">
    <source>
        <dbReference type="ARBA" id="ARBA00008000"/>
    </source>
</evidence>
<dbReference type="GO" id="GO:0004458">
    <property type="term" value="F:D-lactate dehydrogenase (cytochrome) activity"/>
    <property type="evidence" value="ECO:0007669"/>
    <property type="project" value="UniProtKB-EC"/>
</dbReference>
<dbReference type="InterPro" id="IPR016169">
    <property type="entry name" value="FAD-bd_PCMH_sub2"/>
</dbReference>
<evidence type="ECO:0000313" key="10">
    <source>
        <dbReference type="Proteomes" id="UP000247150"/>
    </source>
</evidence>
<dbReference type="InterPro" id="IPR016164">
    <property type="entry name" value="FAD-linked_Oxase-like_C"/>
</dbReference>
<keyword evidence="3" id="KW-0285">Flavoprotein</keyword>
<dbReference type="PROSITE" id="PS51387">
    <property type="entry name" value="FAD_PCMH"/>
    <property type="match status" value="1"/>
</dbReference>
<evidence type="ECO:0000256" key="1">
    <source>
        <dbReference type="ARBA" id="ARBA00001974"/>
    </source>
</evidence>
<dbReference type="InterPro" id="IPR036318">
    <property type="entry name" value="FAD-bd_PCMH-like_sf"/>
</dbReference>
<dbReference type="PANTHER" id="PTHR11748:SF111">
    <property type="entry name" value="D-LACTATE DEHYDROGENASE, MITOCHONDRIAL-RELATED"/>
    <property type="match status" value="1"/>
</dbReference>
<dbReference type="InterPro" id="IPR016171">
    <property type="entry name" value="Vanillyl_alc_oxidase_C-sub2"/>
</dbReference>
<reference evidence="9 10" key="1">
    <citation type="submission" date="2018-05" db="EMBL/GenBank/DDBJ databases">
        <title>Freshwater and sediment microbial communities from various areas in North America, analyzing microbe dynamics in response to fracking.</title>
        <authorList>
            <person name="Lamendella R."/>
        </authorList>
    </citation>
    <scope>NUCLEOTIDE SEQUENCE [LARGE SCALE GENOMIC DNA]</scope>
    <source>
        <strain evidence="9 10">15_TX</strain>
    </source>
</reference>
<keyword evidence="6" id="KW-0560">Oxidoreductase</keyword>
<comment type="cofactor">
    <cofactor evidence="1">
        <name>FAD</name>
        <dbReference type="ChEBI" id="CHEBI:57692"/>
    </cofactor>
</comment>
<dbReference type="FunFam" id="1.10.45.10:FF:000001">
    <property type="entry name" value="D-lactate dehydrogenase mitochondrial"/>
    <property type="match status" value="1"/>
</dbReference>
<evidence type="ECO:0000256" key="4">
    <source>
        <dbReference type="ARBA" id="ARBA00022827"/>
    </source>
</evidence>
<evidence type="ECO:0000256" key="3">
    <source>
        <dbReference type="ARBA" id="ARBA00022630"/>
    </source>
</evidence>
<dbReference type="Gene3D" id="3.30.465.10">
    <property type="match status" value="1"/>
</dbReference>
<proteinExistence type="inferred from homology"/>
<dbReference type="EC" id="1.1.2.4" evidence="7"/>
<feature type="domain" description="FAD-binding PCMH-type" evidence="8">
    <location>
        <begin position="33"/>
        <end position="210"/>
    </location>
</feature>
<comment type="caution">
    <text evidence="9">The sequence shown here is derived from an EMBL/GenBank/DDBJ whole genome shotgun (WGS) entry which is preliminary data.</text>
</comment>
<dbReference type="InterPro" id="IPR004113">
    <property type="entry name" value="FAD-bd_oxidored_4_C"/>
</dbReference>
<protein>
    <recommendedName>
        <fullName evidence="7">D-lactate dehydrogenase (cytochrome)</fullName>
        <ecNumber evidence="7">1.1.2.4</ecNumber>
    </recommendedName>
</protein>
<dbReference type="RefSeq" id="WP_110064484.1">
    <property type="nucleotide sequence ID" value="NZ_QGTW01000004.1"/>
</dbReference>
<dbReference type="GO" id="GO:0008720">
    <property type="term" value="F:D-lactate dehydrogenase (NAD+) activity"/>
    <property type="evidence" value="ECO:0007669"/>
    <property type="project" value="TreeGrafter"/>
</dbReference>
<evidence type="ECO:0000256" key="5">
    <source>
        <dbReference type="ARBA" id="ARBA00022946"/>
    </source>
</evidence>
<keyword evidence="5" id="KW-0809">Transit peptide</keyword>
<evidence type="ECO:0000313" key="9">
    <source>
        <dbReference type="EMBL" id="PWW29414.1"/>
    </source>
</evidence>
<dbReference type="OrthoDB" id="9767256at2"/>
<dbReference type="EMBL" id="QGTW01000004">
    <property type="protein sequence ID" value="PWW29414.1"/>
    <property type="molecule type" value="Genomic_DNA"/>
</dbReference>
<evidence type="ECO:0000256" key="6">
    <source>
        <dbReference type="ARBA" id="ARBA00023002"/>
    </source>
</evidence>
<dbReference type="FunFam" id="3.30.70.2740:FF:000001">
    <property type="entry name" value="D-lactate dehydrogenase mitochondrial"/>
    <property type="match status" value="1"/>
</dbReference>
<evidence type="ECO:0000259" key="8">
    <source>
        <dbReference type="PROSITE" id="PS51387"/>
    </source>
</evidence>
<sequence length="458" mass="49440">MYQDLLEILKDPERVSVNETVLEHHAGGMDYHVRKKPDVVVFPKTEDEVVAIVKYAAANKVAVVPFGAGSSLEGHLLPLNGGISMDFTLMNEVVAVYPEDFLVKVQPGVTRMQLNKHLKKYGLFFPIDPGADATLGGMAATNASGTNAVKYGTMKHNVLGLQAVLADGSVVAAGGQTVKSSAGYNLTELLIGSEGTLGIFTELTLKLAGIPEATVVAKAAFESVEEAGKAAELVLQSGVDIGKMELVDAATIQAVNEFKGTDFEEVPTLFLEYNGTAEATKQGIAVIKELMEDAGTVKFEYEHDSLKRAQLWEARHQAALAILGKKPGCKLVATDVCLPISQLAVTIAHTRRLLDEYKLDGAILGHVGDGNFHVAFGLDTDNRDEMERFHEFNGKMVKFAIDHRGTCTGEHGVGIGKMKFLKEERSTALPVMRMIKKALDPNNILNPGKIVEMEEVHS</sequence>
<dbReference type="GO" id="GO:0071949">
    <property type="term" value="F:FAD binding"/>
    <property type="evidence" value="ECO:0007669"/>
    <property type="project" value="InterPro"/>
</dbReference>
<dbReference type="Gene3D" id="1.10.45.10">
    <property type="entry name" value="Vanillyl-alcohol Oxidase, Chain A, domain 4"/>
    <property type="match status" value="1"/>
</dbReference>